<comment type="caution">
    <text evidence="2">The sequence shown here is derived from an EMBL/GenBank/DDBJ whole genome shotgun (WGS) entry which is preliminary data.</text>
</comment>
<dbReference type="AlphaFoldDB" id="A0A8H6IF87"/>
<feature type="region of interest" description="Disordered" evidence="1">
    <location>
        <begin position="173"/>
        <end position="199"/>
    </location>
</feature>
<dbReference type="EMBL" id="JACGCI010000004">
    <property type="protein sequence ID" value="KAF6764441.1"/>
    <property type="molecule type" value="Genomic_DNA"/>
</dbReference>
<proteinExistence type="predicted"/>
<evidence type="ECO:0000256" key="1">
    <source>
        <dbReference type="SAM" id="MobiDB-lite"/>
    </source>
</evidence>
<sequence>MSNVEAFPSRRTGLMDVVWRRTFNAGRINLFSVLDHDVDRTEDSLDNAQLWLRSETLKTSVAGYAGGWANAEGSELVKMDRLRKRDRGKRWLKDTFTFSRSPSAAPSHPNLSGPHTPQTTHRPNTTSRDAQDLQADGTLSIASTPTDGLVAQPEPTWGRAAASPLPITFAKTGIPNSPGAQKIAEGTSASSAEQQSLQSHVPGLPPIPVDLGTETAAQNHDVKQAVEGPIQDPSGRIIPFPDPSQGDTNTDHQNIDNSPSEAIIKQQSPGRKFYEGMKTTLRTIERVSDVFPPLKSTAAALLVICETIDAYGENLEEFERLLKRVEILYSIMESWPEDASQDAKDRFSGLSRQDTGRHGKDFEA</sequence>
<feature type="compositionally biased region" description="Low complexity" evidence="1">
    <location>
        <begin position="188"/>
        <end position="199"/>
    </location>
</feature>
<evidence type="ECO:0000313" key="3">
    <source>
        <dbReference type="Proteomes" id="UP000521943"/>
    </source>
</evidence>
<feature type="compositionally biased region" description="Polar residues" evidence="1">
    <location>
        <begin position="96"/>
        <end position="128"/>
    </location>
</feature>
<name>A0A8H6IF87_9AGAR</name>
<organism evidence="2 3">
    <name type="scientific">Ephemerocybe angulata</name>
    <dbReference type="NCBI Taxonomy" id="980116"/>
    <lineage>
        <taxon>Eukaryota</taxon>
        <taxon>Fungi</taxon>
        <taxon>Dikarya</taxon>
        <taxon>Basidiomycota</taxon>
        <taxon>Agaricomycotina</taxon>
        <taxon>Agaricomycetes</taxon>
        <taxon>Agaricomycetidae</taxon>
        <taxon>Agaricales</taxon>
        <taxon>Agaricineae</taxon>
        <taxon>Psathyrellaceae</taxon>
        <taxon>Ephemerocybe</taxon>
    </lineage>
</organism>
<feature type="region of interest" description="Disordered" evidence="1">
    <location>
        <begin position="94"/>
        <end position="131"/>
    </location>
</feature>
<reference evidence="2 3" key="1">
    <citation type="submission" date="2020-07" db="EMBL/GenBank/DDBJ databases">
        <title>Comparative genomics of pyrophilous fungi reveals a link between fire events and developmental genes.</title>
        <authorList>
            <consortium name="DOE Joint Genome Institute"/>
            <person name="Steindorff A.S."/>
            <person name="Carver A."/>
            <person name="Calhoun S."/>
            <person name="Stillman K."/>
            <person name="Liu H."/>
            <person name="Lipzen A."/>
            <person name="Pangilinan J."/>
            <person name="Labutti K."/>
            <person name="Bruns T.D."/>
            <person name="Grigoriev I.V."/>
        </authorList>
    </citation>
    <scope>NUCLEOTIDE SEQUENCE [LARGE SCALE GENOMIC DNA]</scope>
    <source>
        <strain evidence="2 3">CBS 144469</strain>
    </source>
</reference>
<feature type="compositionally biased region" description="Basic and acidic residues" evidence="1">
    <location>
        <begin position="354"/>
        <end position="364"/>
    </location>
</feature>
<evidence type="ECO:0000313" key="2">
    <source>
        <dbReference type="EMBL" id="KAF6764441.1"/>
    </source>
</evidence>
<protein>
    <submittedName>
        <fullName evidence="2">Uncharacterized protein</fullName>
    </submittedName>
</protein>
<feature type="region of interest" description="Disordered" evidence="1">
    <location>
        <begin position="338"/>
        <end position="364"/>
    </location>
</feature>
<dbReference type="Proteomes" id="UP000521943">
    <property type="component" value="Unassembled WGS sequence"/>
</dbReference>
<gene>
    <name evidence="2" type="ORF">DFP72DRAFT_840503</name>
</gene>
<accession>A0A8H6IF87</accession>
<keyword evidence="3" id="KW-1185">Reference proteome</keyword>